<gene>
    <name evidence="1" type="ORF">CRM96_00055</name>
</gene>
<dbReference type="Gene3D" id="1.10.510.10">
    <property type="entry name" value="Transferase(Phosphotransferase) domain 1"/>
    <property type="match status" value="1"/>
</dbReference>
<dbReference type="RefSeq" id="WP_016177297.1">
    <property type="nucleotide sequence ID" value="NZ_CP065535.1"/>
</dbReference>
<sequence>MNGQSKSTEELTLQETQDYVVITLKETQYQLERLDQYRLFLEKQKNFMVGEILSSTEEKLVIRYHKEKGMQSLAQIGKKIDPYQRLVIAKKWEI</sequence>
<accession>A0AB36SEJ9</accession>
<reference evidence="1 2" key="1">
    <citation type="submission" date="2017-09" db="EMBL/GenBank/DDBJ databases">
        <title>FDA dAtabase for Regulatory Grade micrObial Sequences (FDA-ARGOS): Supporting development and validation of Infectious Disease Dx tests.</title>
        <authorList>
            <person name="Minogue T."/>
            <person name="Wolcott M."/>
            <person name="Wasieloski L."/>
            <person name="Aguilar W."/>
            <person name="Moore D."/>
            <person name="Tallon L.J."/>
            <person name="Sadzewicz L."/>
            <person name="Ott S."/>
            <person name="Zhao X."/>
            <person name="Nagaraj S."/>
            <person name="Vavikolanu K."/>
            <person name="Aluvathingal J."/>
            <person name="Nadendla S."/>
            <person name="Sichtig H."/>
        </authorList>
    </citation>
    <scope>NUCLEOTIDE SEQUENCE [LARGE SCALE GENOMIC DNA]</scope>
    <source>
        <strain evidence="1 2">FDAARGOS_396</strain>
    </source>
</reference>
<dbReference type="Proteomes" id="UP000220669">
    <property type="component" value="Unassembled WGS sequence"/>
</dbReference>
<organism evidence="1 2">
    <name type="scientific">Enterococcus durans</name>
    <dbReference type="NCBI Taxonomy" id="53345"/>
    <lineage>
        <taxon>Bacteria</taxon>
        <taxon>Bacillati</taxon>
        <taxon>Bacillota</taxon>
        <taxon>Bacilli</taxon>
        <taxon>Lactobacillales</taxon>
        <taxon>Enterococcaceae</taxon>
        <taxon>Enterococcus</taxon>
    </lineage>
</organism>
<comment type="caution">
    <text evidence="1">The sequence shown here is derived from an EMBL/GenBank/DDBJ whole genome shotgun (WGS) entry which is preliminary data.</text>
</comment>
<name>A0AB36SEJ9_9ENTE</name>
<dbReference type="AlphaFoldDB" id="A0AB36SEJ9"/>
<proteinExistence type="predicted"/>
<evidence type="ECO:0000313" key="1">
    <source>
        <dbReference type="EMBL" id="PEH46792.1"/>
    </source>
</evidence>
<protein>
    <submittedName>
        <fullName evidence="1">Uncharacterized protein</fullName>
    </submittedName>
</protein>
<evidence type="ECO:0000313" key="2">
    <source>
        <dbReference type="Proteomes" id="UP000220669"/>
    </source>
</evidence>
<dbReference type="EMBL" id="PDEB01000001">
    <property type="protein sequence ID" value="PEH46792.1"/>
    <property type="molecule type" value="Genomic_DNA"/>
</dbReference>